<dbReference type="EMBL" id="JBHSWB010000002">
    <property type="protein sequence ID" value="MFC6662890.1"/>
    <property type="molecule type" value="Genomic_DNA"/>
</dbReference>
<reference evidence="2" key="1">
    <citation type="journal article" date="2019" name="Int. J. Syst. Evol. Microbiol.">
        <title>The Global Catalogue of Microorganisms (GCM) 10K type strain sequencing project: providing services to taxonomists for standard genome sequencing and annotation.</title>
        <authorList>
            <consortium name="The Broad Institute Genomics Platform"/>
            <consortium name="The Broad Institute Genome Sequencing Center for Infectious Disease"/>
            <person name="Wu L."/>
            <person name="Ma J."/>
        </authorList>
    </citation>
    <scope>NUCLEOTIDE SEQUENCE [LARGE SCALE GENOMIC DNA]</scope>
    <source>
        <strain evidence="2">CCUG 63830</strain>
    </source>
</reference>
<organism evidence="1 2">
    <name type="scientific">Deinococcus multiflagellatus</name>
    <dbReference type="NCBI Taxonomy" id="1656887"/>
    <lineage>
        <taxon>Bacteria</taxon>
        <taxon>Thermotogati</taxon>
        <taxon>Deinococcota</taxon>
        <taxon>Deinococci</taxon>
        <taxon>Deinococcales</taxon>
        <taxon>Deinococcaceae</taxon>
        <taxon>Deinococcus</taxon>
    </lineage>
</organism>
<keyword evidence="2" id="KW-1185">Reference proteome</keyword>
<proteinExistence type="predicted"/>
<comment type="caution">
    <text evidence="1">The sequence shown here is derived from an EMBL/GenBank/DDBJ whole genome shotgun (WGS) entry which is preliminary data.</text>
</comment>
<gene>
    <name evidence="1" type="ORF">ACFP90_22875</name>
</gene>
<evidence type="ECO:0000313" key="1">
    <source>
        <dbReference type="EMBL" id="MFC6662890.1"/>
    </source>
</evidence>
<accession>A0ABW1ZT75</accession>
<name>A0ABW1ZT75_9DEIO</name>
<evidence type="ECO:0008006" key="3">
    <source>
        <dbReference type="Google" id="ProtNLM"/>
    </source>
</evidence>
<sequence length="125" mass="13241">MFHAQGPIGDGVANPVFEAVLSGPGMDAERVISGLWNVAARHRAALDVLGEPQMPPTPPLSPAAAVKFVALTRMLIAQQRLHHLAEQARRLGNEARAAAFDHAVTVVWEETEGLRGPAQPEGAPS</sequence>
<dbReference type="RefSeq" id="WP_380058807.1">
    <property type="nucleotide sequence ID" value="NZ_JBHSWB010000002.1"/>
</dbReference>
<protein>
    <recommendedName>
        <fullName evidence="3">ANTAR domain-containing protein</fullName>
    </recommendedName>
</protein>
<evidence type="ECO:0000313" key="2">
    <source>
        <dbReference type="Proteomes" id="UP001596317"/>
    </source>
</evidence>
<dbReference type="Proteomes" id="UP001596317">
    <property type="component" value="Unassembled WGS sequence"/>
</dbReference>